<dbReference type="Pfam" id="PF06304">
    <property type="entry name" value="DUF1048"/>
    <property type="match status" value="1"/>
</dbReference>
<evidence type="ECO:0000313" key="2">
    <source>
        <dbReference type="Proteomes" id="UP000076623"/>
    </source>
</evidence>
<dbReference type="Gene3D" id="1.10.1900.10">
    <property type="entry name" value="c-terminal domain of poly(a) binding protein"/>
    <property type="match status" value="1"/>
</dbReference>
<protein>
    <submittedName>
        <fullName evidence="1">Cytoplasmic protein</fullName>
    </submittedName>
</protein>
<proteinExistence type="predicted"/>
<accession>A0A160IND3</accession>
<dbReference type="Proteomes" id="UP000076623">
    <property type="component" value="Chromosome"/>
</dbReference>
<dbReference type="STRING" id="1221500.ABE65_012635"/>
<dbReference type="InterPro" id="IPR008316">
    <property type="entry name" value="UCP029876"/>
</dbReference>
<dbReference type="EMBL" id="CP015378">
    <property type="protein sequence ID" value="ANC77597.1"/>
    <property type="molecule type" value="Genomic_DNA"/>
</dbReference>
<dbReference type="AlphaFoldDB" id="A0A160IND3"/>
<dbReference type="RefSeq" id="WP_066395449.1">
    <property type="nucleotide sequence ID" value="NZ_CP015378.1"/>
</dbReference>
<evidence type="ECO:0000313" key="1">
    <source>
        <dbReference type="EMBL" id="ANC77597.1"/>
    </source>
</evidence>
<dbReference type="KEGG" id="fpn:ABE65_012635"/>
<reference evidence="1 2" key="1">
    <citation type="submission" date="2016-04" db="EMBL/GenBank/DDBJ databases">
        <title>Complete genome sequence of Fictibacillus phosphorivorans G25-29, a strain toxic to nematodes.</title>
        <authorList>
            <person name="Zheng Z."/>
        </authorList>
    </citation>
    <scope>NUCLEOTIDE SEQUENCE [LARGE SCALE GENOMIC DNA]</scope>
    <source>
        <strain evidence="1 2">G25-29</strain>
    </source>
</reference>
<sequence>MLEWIKKMIGDKKEYKMMMARVEALPEDYQFVFKKIQTYMWNFSSGNGIDMLHIQYELIDLFEAGAAEGRPVLDITGEDVASFADELVANAKTYFAKYREGLNQSIKKELGKEYYLWLNRM</sequence>
<dbReference type="SUPFAM" id="SSF158560">
    <property type="entry name" value="BH3980-like"/>
    <property type="match status" value="1"/>
</dbReference>
<keyword evidence="2" id="KW-1185">Reference proteome</keyword>
<name>A0A160IND3_9BACL</name>
<dbReference type="PIRSF" id="PIRSF029876">
    <property type="entry name" value="UCP029876"/>
    <property type="match status" value="1"/>
</dbReference>
<organism evidence="1 2">
    <name type="scientific">Fictibacillus phosphorivorans</name>
    <dbReference type="NCBI Taxonomy" id="1221500"/>
    <lineage>
        <taxon>Bacteria</taxon>
        <taxon>Bacillati</taxon>
        <taxon>Bacillota</taxon>
        <taxon>Bacilli</taxon>
        <taxon>Bacillales</taxon>
        <taxon>Fictibacillaceae</taxon>
        <taxon>Fictibacillus</taxon>
    </lineage>
</organism>
<gene>
    <name evidence="1" type="ORF">ABE65_012635</name>
</gene>